<dbReference type="AlphaFoldDB" id="A0A7J7IDS3"/>
<dbReference type="EMBL" id="VWRR01000015">
    <property type="protein sequence ID" value="KAF6001235.1"/>
    <property type="molecule type" value="Genomic_DNA"/>
</dbReference>
<dbReference type="InterPro" id="IPR006094">
    <property type="entry name" value="Oxid_FAD_bind_N"/>
</dbReference>
<protein>
    <recommendedName>
        <fullName evidence="3">FAD-binding PCMH-type domain-containing protein</fullName>
    </recommendedName>
</protein>
<dbReference type="Pfam" id="PF04030">
    <property type="entry name" value="ALO"/>
    <property type="match status" value="1"/>
</dbReference>
<dbReference type="Proteomes" id="UP000530660">
    <property type="component" value="Unassembled WGS sequence"/>
</dbReference>
<dbReference type="GO" id="GO:0016633">
    <property type="term" value="F:galactonolactone dehydrogenase activity"/>
    <property type="evidence" value="ECO:0007669"/>
    <property type="project" value="InterPro"/>
</dbReference>
<dbReference type="PANTHER" id="PTHR43762:SF1">
    <property type="entry name" value="D-ARABINONO-1,4-LACTONE OXIDASE"/>
    <property type="match status" value="1"/>
</dbReference>
<evidence type="ECO:0000313" key="4">
    <source>
        <dbReference type="EMBL" id="KAF6001235.1"/>
    </source>
</evidence>
<feature type="chain" id="PRO_5029788057" description="FAD-binding PCMH-type domain-containing protein" evidence="2">
    <location>
        <begin position="32"/>
        <end position="544"/>
    </location>
</feature>
<dbReference type="GO" id="GO:0003885">
    <property type="term" value="F:D-arabinono-1,4-lactone oxidase activity"/>
    <property type="evidence" value="ECO:0007669"/>
    <property type="project" value="InterPro"/>
</dbReference>
<name>A0A7J7IDS3_9RHOD</name>
<dbReference type="GO" id="GO:0016020">
    <property type="term" value="C:membrane"/>
    <property type="evidence" value="ECO:0007669"/>
    <property type="project" value="InterPro"/>
</dbReference>
<reference evidence="4 5" key="1">
    <citation type="journal article" date="2020" name="J. Phycol.">
        <title>Comparative genome analysis reveals Cyanidiococcus gen. nov., a new extremophilic red algal genus sister to Cyanidioschyzon (Cyanidioschyzonaceae, Rhodophyta).</title>
        <authorList>
            <person name="Liu S.-L."/>
            <person name="Chiang Y.-R."/>
            <person name="Yoon H.S."/>
            <person name="Fu H.-Y."/>
        </authorList>
    </citation>
    <scope>NUCLEOTIDE SEQUENCE [LARGE SCALE GENOMIC DNA]</scope>
    <source>
        <strain evidence="4 5">THAL066</strain>
    </source>
</reference>
<dbReference type="InterPro" id="IPR016166">
    <property type="entry name" value="FAD-bd_PCMH"/>
</dbReference>
<dbReference type="Gene3D" id="3.30.465.10">
    <property type="match status" value="1"/>
</dbReference>
<keyword evidence="1" id="KW-0560">Oxidoreductase</keyword>
<keyword evidence="2" id="KW-0732">Signal</keyword>
<evidence type="ECO:0000256" key="1">
    <source>
        <dbReference type="ARBA" id="ARBA00023002"/>
    </source>
</evidence>
<dbReference type="InterPro" id="IPR016167">
    <property type="entry name" value="FAD-bd_PCMH_sub1"/>
</dbReference>
<keyword evidence="5" id="KW-1185">Reference proteome</keyword>
<feature type="domain" description="FAD-binding PCMH-type" evidence="3">
    <location>
        <begin position="56"/>
        <end position="224"/>
    </location>
</feature>
<organism evidence="4 5">
    <name type="scientific">Cyanidiococcus yangmingshanensis</name>
    <dbReference type="NCBI Taxonomy" id="2690220"/>
    <lineage>
        <taxon>Eukaryota</taxon>
        <taxon>Rhodophyta</taxon>
        <taxon>Bangiophyceae</taxon>
        <taxon>Cyanidiales</taxon>
        <taxon>Cyanidiaceae</taxon>
        <taxon>Cyanidiococcus</taxon>
    </lineage>
</organism>
<evidence type="ECO:0000259" key="3">
    <source>
        <dbReference type="PROSITE" id="PS51387"/>
    </source>
</evidence>
<dbReference type="InterPro" id="IPR010029">
    <property type="entry name" value="GL_DH"/>
</dbReference>
<dbReference type="InterPro" id="IPR010031">
    <property type="entry name" value="FAD_lactone_oxidase-like"/>
</dbReference>
<dbReference type="Gene3D" id="3.30.43.10">
    <property type="entry name" value="Uridine Diphospho-n-acetylenolpyruvylglucosamine Reductase, domain 2"/>
    <property type="match status" value="1"/>
</dbReference>
<dbReference type="PIRSF" id="PIRSF000136">
    <property type="entry name" value="LGO_GLO"/>
    <property type="match status" value="1"/>
</dbReference>
<dbReference type="PROSITE" id="PS51387">
    <property type="entry name" value="FAD_PCMH"/>
    <property type="match status" value="1"/>
</dbReference>
<evidence type="ECO:0000313" key="5">
    <source>
        <dbReference type="Proteomes" id="UP000530660"/>
    </source>
</evidence>
<evidence type="ECO:0000256" key="2">
    <source>
        <dbReference type="SAM" id="SignalP"/>
    </source>
</evidence>
<dbReference type="InterPro" id="IPR007173">
    <property type="entry name" value="ALO_C"/>
</dbReference>
<accession>A0A7J7IDS3</accession>
<gene>
    <name evidence="4" type="ORF">F1559_001517</name>
</gene>
<sequence>MFASLLRRGTLFVSLSAGLVTAVLGPSPAQGEALADHGLEESAADSHTLLNWSATHAVQTDSLFVPESTRQVERLVAECHESSKKLRPLGSALSPNGAAFEAGGMVSLALLDRILWIDEKKAQIRVQAGARIAQITEALRKKGLVLQNFASISEQQVGGFFQVGAHGTGAHIPPVDEQVVSFRIVTPALGSMEVGRSSPLFPCLRVGLGAFGVVTEVTLQAIPAHKLVECTKVLSHDELRRKHQELIQKHQHLRYMWIPYTDSVVVVHSDPLERAATPESLDLDRNDQGHRLAPLRELLLSRDSHKVNSEDLHRMSFTELRDHLIALDPLNTSWIRMVNQAEAEFWKRSQGVRVDWSDRILSFDCGGQQWVSEIAFHAPTGLSRDIEYMFRLLRLIQDHQIPAPAPIEQRWTSGSSSLMSPVYRKPGSLTADEDIFSWVGIIMYLPTSDEKTRTSISREFWRYKSLCVDLWQEYDVAEHWAKIEVPDSLYMEPEHAARYEEFVLKRVRDKFPLGEFQRVHNKLDPNRIMTNSLIDKLLLDNPAA</sequence>
<dbReference type="SUPFAM" id="SSF56176">
    <property type="entry name" value="FAD-binding/transporter-associated domain-like"/>
    <property type="match status" value="1"/>
</dbReference>
<dbReference type="GO" id="GO:0071949">
    <property type="term" value="F:FAD binding"/>
    <property type="evidence" value="ECO:0007669"/>
    <property type="project" value="InterPro"/>
</dbReference>
<dbReference type="Pfam" id="PF01565">
    <property type="entry name" value="FAD_binding_4"/>
    <property type="match status" value="1"/>
</dbReference>
<dbReference type="NCBIfam" id="TIGR01676">
    <property type="entry name" value="GLDHase"/>
    <property type="match status" value="1"/>
</dbReference>
<comment type="caution">
    <text evidence="4">The sequence shown here is derived from an EMBL/GenBank/DDBJ whole genome shotgun (WGS) entry which is preliminary data.</text>
</comment>
<feature type="signal peptide" evidence="2">
    <location>
        <begin position="1"/>
        <end position="31"/>
    </location>
</feature>
<dbReference type="PANTHER" id="PTHR43762">
    <property type="entry name" value="L-GULONOLACTONE OXIDASE"/>
    <property type="match status" value="1"/>
</dbReference>
<proteinExistence type="predicted"/>
<dbReference type="InterPro" id="IPR016169">
    <property type="entry name" value="FAD-bd_PCMH_sub2"/>
</dbReference>
<dbReference type="InterPro" id="IPR036318">
    <property type="entry name" value="FAD-bd_PCMH-like_sf"/>
</dbReference>
<dbReference type="OrthoDB" id="610608at2759"/>